<dbReference type="GO" id="GO:0005813">
    <property type="term" value="C:centrosome"/>
    <property type="evidence" value="ECO:0007669"/>
    <property type="project" value="TreeGrafter"/>
</dbReference>
<feature type="compositionally biased region" description="Polar residues" evidence="3">
    <location>
        <begin position="249"/>
        <end position="269"/>
    </location>
</feature>
<feature type="coiled-coil region" evidence="2">
    <location>
        <begin position="89"/>
        <end position="234"/>
    </location>
</feature>
<dbReference type="GO" id="GO:0061511">
    <property type="term" value="P:centriole elongation"/>
    <property type="evidence" value="ECO:0007669"/>
    <property type="project" value="TreeGrafter"/>
</dbReference>
<keyword evidence="2" id="KW-0175">Coiled coil</keyword>
<feature type="domain" description="Centromere protein J C-terminal" evidence="4">
    <location>
        <begin position="500"/>
        <end position="528"/>
    </location>
</feature>
<dbReference type="GO" id="GO:0015631">
    <property type="term" value="F:tubulin binding"/>
    <property type="evidence" value="ECO:0007669"/>
    <property type="project" value="TreeGrafter"/>
</dbReference>
<evidence type="ECO:0000313" key="6">
    <source>
        <dbReference type="Proteomes" id="UP000678393"/>
    </source>
</evidence>
<dbReference type="EMBL" id="CAJHNH020004779">
    <property type="protein sequence ID" value="CAG5131655.1"/>
    <property type="molecule type" value="Genomic_DNA"/>
</dbReference>
<reference evidence="5" key="1">
    <citation type="submission" date="2021-04" db="EMBL/GenBank/DDBJ databases">
        <authorList>
            <consortium name="Molecular Ecology Group"/>
        </authorList>
    </citation>
    <scope>NUCLEOTIDE SEQUENCE</scope>
</reference>
<name>A0A8S3ZVM5_9EUPU</name>
<dbReference type="InterPro" id="IPR026581">
    <property type="entry name" value="TCP10L/CENPJ"/>
</dbReference>
<dbReference type="PANTHER" id="PTHR10331">
    <property type="entry name" value="T COMPLEX PROTEIN 10"/>
    <property type="match status" value="1"/>
</dbReference>
<evidence type="ECO:0000256" key="2">
    <source>
        <dbReference type="SAM" id="Coils"/>
    </source>
</evidence>
<feature type="region of interest" description="Disordered" evidence="3">
    <location>
        <begin position="300"/>
        <end position="346"/>
    </location>
</feature>
<dbReference type="Gene3D" id="2.60.450.20">
    <property type="match status" value="1"/>
</dbReference>
<feature type="domain" description="Centromere protein J C-terminal" evidence="4">
    <location>
        <begin position="536"/>
        <end position="570"/>
    </location>
</feature>
<accession>A0A8S3ZVM5</accession>
<comment type="similarity">
    <text evidence="1">Belongs to the TCP10 family.</text>
</comment>
<comment type="caution">
    <text evidence="5">The sequence shown here is derived from an EMBL/GenBank/DDBJ whole genome shotgun (WGS) entry which is preliminary data.</text>
</comment>
<organism evidence="5 6">
    <name type="scientific">Candidula unifasciata</name>
    <dbReference type="NCBI Taxonomy" id="100452"/>
    <lineage>
        <taxon>Eukaryota</taxon>
        <taxon>Metazoa</taxon>
        <taxon>Spiralia</taxon>
        <taxon>Lophotrochozoa</taxon>
        <taxon>Mollusca</taxon>
        <taxon>Gastropoda</taxon>
        <taxon>Heterobranchia</taxon>
        <taxon>Euthyneura</taxon>
        <taxon>Panpulmonata</taxon>
        <taxon>Eupulmonata</taxon>
        <taxon>Stylommatophora</taxon>
        <taxon>Helicina</taxon>
        <taxon>Helicoidea</taxon>
        <taxon>Geomitridae</taxon>
        <taxon>Candidula</taxon>
    </lineage>
</organism>
<feature type="region of interest" description="Disordered" evidence="3">
    <location>
        <begin position="249"/>
        <end position="284"/>
    </location>
</feature>
<dbReference type="GO" id="GO:0060271">
    <property type="term" value="P:cilium assembly"/>
    <property type="evidence" value="ECO:0007669"/>
    <property type="project" value="TreeGrafter"/>
</dbReference>
<feature type="domain" description="Centromere protein J C-terminal" evidence="4">
    <location>
        <begin position="574"/>
        <end position="603"/>
    </location>
</feature>
<evidence type="ECO:0000259" key="4">
    <source>
        <dbReference type="Pfam" id="PF07202"/>
    </source>
</evidence>
<keyword evidence="6" id="KW-1185">Reference proteome</keyword>
<dbReference type="OrthoDB" id="10252174at2759"/>
<dbReference type="Proteomes" id="UP000678393">
    <property type="component" value="Unassembled WGS sequence"/>
</dbReference>
<evidence type="ECO:0000313" key="5">
    <source>
        <dbReference type="EMBL" id="CAG5131655.1"/>
    </source>
</evidence>
<feature type="compositionally biased region" description="Polar residues" evidence="3">
    <location>
        <begin position="334"/>
        <end position="346"/>
    </location>
</feature>
<evidence type="ECO:0000256" key="3">
    <source>
        <dbReference type="SAM" id="MobiDB-lite"/>
    </source>
</evidence>
<protein>
    <recommendedName>
        <fullName evidence="4">Centromere protein J C-terminal domain-containing protein</fullName>
    </recommendedName>
</protein>
<proteinExistence type="inferred from homology"/>
<feature type="domain" description="Centromere protein J C-terminal" evidence="4">
    <location>
        <begin position="429"/>
        <end position="460"/>
    </location>
</feature>
<dbReference type="AlphaFoldDB" id="A0A8S3ZVM5"/>
<dbReference type="Pfam" id="PF07202">
    <property type="entry name" value="Tcp10_C"/>
    <property type="match status" value="4"/>
</dbReference>
<dbReference type="InterPro" id="IPR009852">
    <property type="entry name" value="CENPJ_C_dom"/>
</dbReference>
<sequence>MTEDSQKIKIFLETKTFWCLFSIKIGKLIICRLSSVTTANISSPPASKLMSKLFPKLKPKPSIEVEKVKHQSLQQASAQPLEMSHSLQSQSLREKLMKLDAEIEKFRSENANLDMLRREREEGLAKLKQEIDSFQRQKEDELRRLEEFKTEEVKKLKRERKLFDNYQKKIRSMPDKRDREEIDALKTQLQELQDELKHKESRWNASTARLKNRIAELEMENGELREEIRILEKKRLEWMMAQSSVKTVVQSNGRTASGESGGSRSNGATKQALPAHVRSSTPTAEVEKVKVCSSLGSKEGISSGANTGDLRPAVPSHTPATGNMTKNGKLGIRSNPTHKTLTGPQNGVITSVSKSSGSKHVAPPALANLSGEGIQNNSVPTMMETSLPVATQVSAMPGSLASSVTPSGKSAAILAMEHAAVDKGDVTAYTETRHQDGKIEKTYKTGAKEIQFPNGTLKEISADGQTVLCRLANGDIRQIFPDHRVVYIFAEAEIMQTTFPDGLETFQFKNGQIERRYPDGTVEITFPSKDVKYLFPDGGQEVILTDGTVMQYNTKGERIIEYPSGDREVHTAEYQRREFPDGIVKTVFSDGRHETRFPNGRIRLKDKAGNIIMDQIVYR</sequence>
<dbReference type="InterPro" id="IPR047002">
    <property type="entry name" value="Tcp10_C_sf"/>
</dbReference>
<dbReference type="GO" id="GO:0005814">
    <property type="term" value="C:centriole"/>
    <property type="evidence" value="ECO:0007669"/>
    <property type="project" value="TreeGrafter"/>
</dbReference>
<gene>
    <name evidence="5" type="ORF">CUNI_LOCUS17213</name>
</gene>
<dbReference type="PANTHER" id="PTHR10331:SF6">
    <property type="entry name" value="SPINDLE ASSEMBLY ABNORMAL 4"/>
    <property type="match status" value="1"/>
</dbReference>
<dbReference type="Gene3D" id="1.10.287.1490">
    <property type="match status" value="1"/>
</dbReference>
<evidence type="ECO:0000256" key="1">
    <source>
        <dbReference type="ARBA" id="ARBA00005627"/>
    </source>
</evidence>